<organism evidence="2 3">
    <name type="scientific">Myroides marinus</name>
    <dbReference type="NCBI Taxonomy" id="703342"/>
    <lineage>
        <taxon>Bacteria</taxon>
        <taxon>Pseudomonadati</taxon>
        <taxon>Bacteroidota</taxon>
        <taxon>Flavobacteriia</taxon>
        <taxon>Flavobacteriales</taxon>
        <taxon>Flavobacteriaceae</taxon>
        <taxon>Myroides</taxon>
    </lineage>
</organism>
<evidence type="ECO:0000313" key="2">
    <source>
        <dbReference type="EMBL" id="KZE83598.1"/>
    </source>
</evidence>
<keyword evidence="1" id="KW-0472">Membrane</keyword>
<keyword evidence="1" id="KW-0812">Transmembrane</keyword>
<dbReference type="RefSeq" id="WP_038986878.1">
    <property type="nucleotide sequence ID" value="NZ_JWJO01000036.1"/>
</dbReference>
<dbReference type="EMBL" id="LQNU01000037">
    <property type="protein sequence ID" value="KZE83598.1"/>
    <property type="molecule type" value="Genomic_DNA"/>
</dbReference>
<evidence type="ECO:0000313" key="3">
    <source>
        <dbReference type="Proteomes" id="UP000076630"/>
    </source>
</evidence>
<evidence type="ECO:0000256" key="1">
    <source>
        <dbReference type="SAM" id="Phobius"/>
    </source>
</evidence>
<accession>A0A164ADA2</accession>
<comment type="caution">
    <text evidence="2">The sequence shown here is derived from an EMBL/GenBank/DDBJ whole genome shotgun (WGS) entry which is preliminary data.</text>
</comment>
<dbReference type="AlphaFoldDB" id="A0A164ADA2"/>
<proteinExistence type="predicted"/>
<keyword evidence="3" id="KW-1185">Reference proteome</keyword>
<name>A0A164ADA2_9FLAO</name>
<sequence length="151" mass="17397">MIQSQYSSRIIGLLLFLLAIALILFTIFYFVATDVQSGHVSFKTHYGFMGGITVGMVLFIFSFTLTMVMVKEVRISDKEIVVRNMIGSKKKFYKPNTVCVLGHTKRVFLGTTQYVVIQEGERSSKIFEFTYKNFEELRQHMNIDIEGKKRA</sequence>
<feature type="transmembrane region" description="Helical" evidence="1">
    <location>
        <begin position="44"/>
        <end position="70"/>
    </location>
</feature>
<dbReference type="OrthoDB" id="1454002at2"/>
<keyword evidence="1" id="KW-1133">Transmembrane helix</keyword>
<reference evidence="2 3" key="1">
    <citation type="submission" date="2016-01" db="EMBL/GenBank/DDBJ databases">
        <title>Whole genome sequencing of Myroides marinus L41.</title>
        <authorList>
            <person name="Hong K.W."/>
        </authorList>
    </citation>
    <scope>NUCLEOTIDE SEQUENCE [LARGE SCALE GENOMIC DNA]</scope>
    <source>
        <strain evidence="2 3">L41</strain>
    </source>
</reference>
<protein>
    <submittedName>
        <fullName evidence="2">Uncharacterized protein</fullName>
    </submittedName>
</protein>
<feature type="transmembrane region" description="Helical" evidence="1">
    <location>
        <begin position="12"/>
        <end position="32"/>
    </location>
</feature>
<dbReference type="Proteomes" id="UP000076630">
    <property type="component" value="Unassembled WGS sequence"/>
</dbReference>
<gene>
    <name evidence="2" type="ORF">AV926_04240</name>
</gene>